<organism evidence="2 3">
    <name type="scientific">Streptomyces lycii</name>
    <dbReference type="NCBI Taxonomy" id="2654337"/>
    <lineage>
        <taxon>Bacteria</taxon>
        <taxon>Bacillati</taxon>
        <taxon>Actinomycetota</taxon>
        <taxon>Actinomycetes</taxon>
        <taxon>Kitasatosporales</taxon>
        <taxon>Streptomycetaceae</taxon>
        <taxon>Streptomyces</taxon>
    </lineage>
</organism>
<evidence type="ECO:0000256" key="1">
    <source>
        <dbReference type="SAM" id="SignalP"/>
    </source>
</evidence>
<evidence type="ECO:0000313" key="2">
    <source>
        <dbReference type="EMBL" id="KAF4410214.1"/>
    </source>
</evidence>
<proteinExistence type="predicted"/>
<dbReference type="EMBL" id="WHPN01000108">
    <property type="protein sequence ID" value="KAF4410214.1"/>
    <property type="molecule type" value="Genomic_DNA"/>
</dbReference>
<keyword evidence="1" id="KW-0732">Signal</keyword>
<feature type="chain" id="PRO_5046106460" evidence="1">
    <location>
        <begin position="22"/>
        <end position="108"/>
    </location>
</feature>
<dbReference type="Proteomes" id="UP000621266">
    <property type="component" value="Unassembled WGS sequence"/>
</dbReference>
<sequence>LFVARLLAVHGLRQAASTGLAAACAAEAVALGSTLTARLPGLDAVGVPVEAAVAALGPGAVPLAACAAAWAGLLVYAAVTLPRASSHAFAAQDSRAVGTAVTGGPGWR</sequence>
<name>A0ABQ7FMQ8_9ACTN</name>
<keyword evidence="3" id="KW-1185">Reference proteome</keyword>
<accession>A0ABQ7FMQ8</accession>
<reference evidence="2 3" key="1">
    <citation type="submission" date="2019-10" db="EMBL/GenBank/DDBJ databases">
        <title>Streptomyces tenebrisbrunneis sp.nov., an endogenous actinomycete isolated from of Lycium ruthenicum.</title>
        <authorList>
            <person name="Ma L."/>
        </authorList>
    </citation>
    <scope>NUCLEOTIDE SEQUENCE [LARGE SCALE GENOMIC DNA]</scope>
    <source>
        <strain evidence="2 3">TRM 66187</strain>
    </source>
</reference>
<evidence type="ECO:0000313" key="3">
    <source>
        <dbReference type="Proteomes" id="UP000621266"/>
    </source>
</evidence>
<feature type="signal peptide" evidence="1">
    <location>
        <begin position="1"/>
        <end position="21"/>
    </location>
</feature>
<feature type="non-terminal residue" evidence="2">
    <location>
        <position position="108"/>
    </location>
</feature>
<comment type="caution">
    <text evidence="2">The sequence shown here is derived from an EMBL/GenBank/DDBJ whole genome shotgun (WGS) entry which is preliminary data.</text>
</comment>
<gene>
    <name evidence="2" type="ORF">GCU69_05020</name>
</gene>
<feature type="non-terminal residue" evidence="2">
    <location>
        <position position="1"/>
    </location>
</feature>
<protein>
    <submittedName>
        <fullName evidence="2">Uncharacterized protein</fullName>
    </submittedName>
</protein>